<dbReference type="GeneID" id="64704515"/>
<evidence type="ECO:0000313" key="2">
    <source>
        <dbReference type="EMBL" id="KAG2093899.1"/>
    </source>
</evidence>
<comment type="caution">
    <text evidence="2">The sequence shown here is derived from an EMBL/GenBank/DDBJ whole genome shotgun (WGS) entry which is preliminary data.</text>
</comment>
<feature type="compositionally biased region" description="Polar residues" evidence="1">
    <location>
        <begin position="798"/>
        <end position="810"/>
    </location>
</feature>
<feature type="compositionally biased region" description="Polar residues" evidence="1">
    <location>
        <begin position="727"/>
        <end position="736"/>
    </location>
</feature>
<dbReference type="Proteomes" id="UP000823399">
    <property type="component" value="Unassembled WGS sequence"/>
</dbReference>
<feature type="region of interest" description="Disordered" evidence="1">
    <location>
        <begin position="386"/>
        <end position="409"/>
    </location>
</feature>
<dbReference type="RefSeq" id="XP_041287344.1">
    <property type="nucleotide sequence ID" value="XM_041442256.1"/>
</dbReference>
<dbReference type="EMBL" id="JABBWM010000082">
    <property type="protein sequence ID" value="KAG2093899.1"/>
    <property type="molecule type" value="Genomic_DNA"/>
</dbReference>
<dbReference type="OrthoDB" id="2683861at2759"/>
<keyword evidence="3" id="KW-1185">Reference proteome</keyword>
<evidence type="ECO:0000256" key="1">
    <source>
        <dbReference type="SAM" id="MobiDB-lite"/>
    </source>
</evidence>
<gene>
    <name evidence="2" type="ORF">F5147DRAFT_779188</name>
</gene>
<dbReference type="AlphaFoldDB" id="A0A9P7EXL7"/>
<accession>A0A9P7EXL7</accession>
<reference evidence="2" key="1">
    <citation type="journal article" date="2020" name="New Phytol.">
        <title>Comparative genomics reveals dynamic genome evolution in host specialist ectomycorrhizal fungi.</title>
        <authorList>
            <person name="Lofgren L.A."/>
            <person name="Nguyen N.H."/>
            <person name="Vilgalys R."/>
            <person name="Ruytinx J."/>
            <person name="Liao H.L."/>
            <person name="Branco S."/>
            <person name="Kuo A."/>
            <person name="LaButti K."/>
            <person name="Lipzen A."/>
            <person name="Andreopoulos W."/>
            <person name="Pangilinan J."/>
            <person name="Riley R."/>
            <person name="Hundley H."/>
            <person name="Na H."/>
            <person name="Barry K."/>
            <person name="Grigoriev I.V."/>
            <person name="Stajich J.E."/>
            <person name="Kennedy P.G."/>
        </authorList>
    </citation>
    <scope>NUCLEOTIDE SEQUENCE</scope>
    <source>
        <strain evidence="2">FC423</strain>
    </source>
</reference>
<feature type="compositionally biased region" description="Polar residues" evidence="1">
    <location>
        <begin position="656"/>
        <end position="665"/>
    </location>
</feature>
<name>A0A9P7EXL7_9AGAM</name>
<feature type="compositionally biased region" description="Pro residues" evidence="1">
    <location>
        <begin position="676"/>
        <end position="692"/>
    </location>
</feature>
<feature type="compositionally biased region" description="Polar residues" evidence="1">
    <location>
        <begin position="395"/>
        <end position="407"/>
    </location>
</feature>
<protein>
    <submittedName>
        <fullName evidence="2">Uncharacterized protein</fullName>
    </submittedName>
</protein>
<evidence type="ECO:0000313" key="3">
    <source>
        <dbReference type="Proteomes" id="UP000823399"/>
    </source>
</evidence>
<organism evidence="2 3">
    <name type="scientific">Suillus discolor</name>
    <dbReference type="NCBI Taxonomy" id="1912936"/>
    <lineage>
        <taxon>Eukaryota</taxon>
        <taxon>Fungi</taxon>
        <taxon>Dikarya</taxon>
        <taxon>Basidiomycota</taxon>
        <taxon>Agaricomycotina</taxon>
        <taxon>Agaricomycetes</taxon>
        <taxon>Agaricomycetidae</taxon>
        <taxon>Boletales</taxon>
        <taxon>Suillineae</taxon>
        <taxon>Suillaceae</taxon>
        <taxon>Suillus</taxon>
    </lineage>
</organism>
<proteinExistence type="predicted"/>
<sequence length="816" mass="90829">MARPPIYKTDQAKLEASLPDQVNKRNRDSILQRWRELRIIKPSQEILEIQKALAEALGYEDDATASETEADDDENDQLFNLPECLLDIKNVKDEMLALVPEPCAFTEGVLLQYVKSLPDDGNAKGDTLIVNTPKLQVEALLHRAIFAQDQIMNFCGVSAESRAAESVSHYLNTVLGYLEDIQYYLDIEGISELTIAHSMEYSLFMRDIHAALNALEDLRTDARAMAPRRWASPEEEEFVYMFYEQYQQCQARRDYSTFWKPFYEAWGAKFPEWLVVFPDIPLDEDLNGEQKQIVSKVYEERKLQLMHKLRNDWGSSKALCKAKNNREKTCASLIASITAPQRACALQSHEAYSKLYFATRGKPTVDAEMQCLQHVANLAKLGNRMDKRGEKDINDTTADDPTSSSMEKGQLPKRIAVIKRVTRELYDHETPEVKAEVAAYIEQLNEKKSQDSEAAKTGEDIDHQVTIDQLVDILAEFFQELERLTGWSFSVLMGGPTPALGGKIDVSSFHVGCTEMGNLFSEAYPHFNSTIMKPWVEFVNRAHPTAAAKGLRKDGGVESMNDTKTVGVESIDPSHTVMNHHVTNTSEQNPAMSDSSNLDTTALLPPLDESDELNILADAFLASPEYSQHQASASSSNTYSSINPYDDFSWMPLASQPSAETSEQGKTYAPGLFLPQPSPQLPQPSPQLPQPSPQLSQPSPQLPQPSPQLSQPSPQTCPSTLPFPPLSTMNSTSPTAVSILMPSPVDQSVDSPDASLSVPPPHTSKRRRHHDSNKSEISDALVAGHSKRVRMGSKCNDIANSIGQDTTKLATQRKRA</sequence>
<feature type="region of interest" description="Disordered" evidence="1">
    <location>
        <begin position="656"/>
        <end position="816"/>
    </location>
</feature>